<evidence type="ECO:0000313" key="3">
    <source>
        <dbReference type="EMBL" id="KAK0540597.1"/>
    </source>
</evidence>
<dbReference type="Proteomes" id="UP001176521">
    <property type="component" value="Unassembled WGS sequence"/>
</dbReference>
<feature type="compositionally biased region" description="Polar residues" evidence="1">
    <location>
        <begin position="1392"/>
        <end position="1403"/>
    </location>
</feature>
<feature type="region of interest" description="Disordered" evidence="1">
    <location>
        <begin position="1382"/>
        <end position="1408"/>
    </location>
</feature>
<evidence type="ECO:0000259" key="2">
    <source>
        <dbReference type="PROSITE" id="PS50011"/>
    </source>
</evidence>
<gene>
    <name evidence="3" type="ORF">OC842_000369</name>
</gene>
<protein>
    <recommendedName>
        <fullName evidence="2">Protein kinase domain-containing protein</fullName>
    </recommendedName>
</protein>
<dbReference type="Pfam" id="PF00069">
    <property type="entry name" value="Pkinase"/>
    <property type="match status" value="1"/>
</dbReference>
<feature type="compositionally biased region" description="Polar residues" evidence="1">
    <location>
        <begin position="1238"/>
        <end position="1263"/>
    </location>
</feature>
<dbReference type="GO" id="GO:0004672">
    <property type="term" value="F:protein kinase activity"/>
    <property type="evidence" value="ECO:0007669"/>
    <property type="project" value="InterPro"/>
</dbReference>
<feature type="compositionally biased region" description="Low complexity" evidence="1">
    <location>
        <begin position="1479"/>
        <end position="1491"/>
    </location>
</feature>
<feature type="region of interest" description="Disordered" evidence="1">
    <location>
        <begin position="1466"/>
        <end position="1494"/>
    </location>
</feature>
<feature type="compositionally biased region" description="Basic and acidic residues" evidence="1">
    <location>
        <begin position="148"/>
        <end position="157"/>
    </location>
</feature>
<feature type="compositionally biased region" description="Basic and acidic residues" evidence="1">
    <location>
        <begin position="740"/>
        <end position="751"/>
    </location>
</feature>
<feature type="region of interest" description="Disordered" evidence="1">
    <location>
        <begin position="1189"/>
        <end position="1298"/>
    </location>
</feature>
<feature type="compositionally biased region" description="Pro residues" evidence="1">
    <location>
        <begin position="1432"/>
        <end position="1444"/>
    </location>
</feature>
<feature type="region of interest" description="Disordered" evidence="1">
    <location>
        <begin position="1333"/>
        <end position="1367"/>
    </location>
</feature>
<dbReference type="InterPro" id="IPR053083">
    <property type="entry name" value="TF_kinase-domain_protein"/>
</dbReference>
<sequence>MPKQTDFPCPPKAVEIAFDFQSNPQRYDREGSIDDAAAAILGTGAFGAAYRYVKSSASGSTGDDSLASSMSTQASSRIHESQLQDYSSPPSSMEEEVLKDGDGVHPTMLKGRRRPGTTGSKKQGSVASASREQIEDLGGKGSSATDGRTPDTKKEAKLAPPSSQQGRSRSTSVLRSAASLPQLKQAAQQSLSSSDTKSEPRPSDEKHPSSIVIKLCRTPITGSFDELPRQQRNANNKPKAGWHIRIVRGEGRLFRYLQKAQALEFAQERTFHSGSDKSYAGGTSTDSRELDTVDNTFTVRLLADLPADGHVQGQIFNLTPQSSVGNSLSLMSSAVRVQAMDSHSRPPYRMLAFEELVDLDAELVNGSWVKGTQAWTAQQVENAARETAMGLKFLHEHAIVHSDLKPANLMRDPRSGVVKLIDLGAARRFVRIEDQFKHSTTIVEERDAAMNSAEEEATVLRNTLCEGLTSLTGSPHFMAPEILLQASRYTDKDGVSRSTLKDHKRNPAYLPGTPSVQWLRLCLDDYAVGWGIKADIWSWGCCVLSFLVRMLAPLKDRNNTALICPFDFTFDDGSDALHPLHELGPAEKSLPHFHLWARIYPLRIQDIVAEGARITAKAQECMSPSLTRMVIASLRHHSVRPTASQICEALLPSSATRPAFRQNRHSFTEVPRPRLTDTPKTLAESLASESSHSTSHRLVVPTAPKLKVEEVVTVSSGASDAAAMGGAKMSQQQPVQPEAEANRSLKIETKDLPTSPEMEGRRRFTMGEYSNQSSAGAGPAIGSLVVQDGSNAGLKAVRPNSGPSKNDARSGNKSSTSVSNDDRGALSHIASALGIQLGKINTNAAMLSVEGGDPSSPSTRTGGRFNRENLSPSPAAADQFDANLLSPPNDDGGKRDKTQSARQRLSKASGINLRFMNMLSSMSSRDRSHSSSGASHANLASTSTSHTSEKRLSSRSTAEQQAEKAKLPTFTEPVTPPPSTQRLQPQTPVHDDRSFTESLLSSNHGPGSEVATPPRRDRAELAGTPTSASTGLSPFTASDAGTSPSAYSAAALPQLKVSIESPSIKFSIGAGQYGENNNDDEQQQQHAEESYPSPRLRTQSSLSLVESIRSRAGSMARRAKNVGRADPGSPTRGAHHPGAPMASSPLADSSHKARSQRRMTATSVTSMSSSFGTGLGQGVEAAYLRNRGGAATPVSPHEVPNQKRQSVRSNRGSLVGNHAAYEGGGASGADAQRRRTRLSTGEASISRSQLESNQSPAASVERQSSVKRVSGLLRRRSGASFSSRSGRPLSGESVHPPLPTQSLALFNAEGSSSTHSHKGNAGTKNVLGLGIQLGAGPGDTKSGTLIPGSNHTQAQVHAPGNTSRLRSARSLAKISSWYAAGPLSPSRAHHQVASSSQKPSQGHGQAHAQGFIATEPPQSPASARKMRLMAITPPPPSQPQPPTSAAPVSATVHLAAAATAMLMAPVTGRSSPNPSLSSTTQQGQTQTQNRTLKNKISHLFARGGYAAAAAAAPTP</sequence>
<feature type="region of interest" description="Disordered" evidence="1">
    <location>
        <begin position="793"/>
        <end position="823"/>
    </location>
</feature>
<feature type="region of interest" description="Disordered" evidence="1">
    <location>
        <begin position="1069"/>
        <end position="1174"/>
    </location>
</feature>
<feature type="region of interest" description="Disordered" evidence="1">
    <location>
        <begin position="1430"/>
        <end position="1449"/>
    </location>
</feature>
<feature type="compositionally biased region" description="Polar residues" evidence="1">
    <location>
        <begin position="161"/>
        <end position="174"/>
    </location>
</feature>
<dbReference type="InterPro" id="IPR011009">
    <property type="entry name" value="Kinase-like_dom_sf"/>
</dbReference>
<feature type="compositionally biased region" description="Low complexity" evidence="1">
    <location>
        <begin position="1160"/>
        <end position="1172"/>
    </location>
</feature>
<evidence type="ECO:0000256" key="1">
    <source>
        <dbReference type="SAM" id="MobiDB-lite"/>
    </source>
</evidence>
<feature type="compositionally biased region" description="Low complexity" evidence="1">
    <location>
        <begin position="930"/>
        <end position="941"/>
    </location>
</feature>
<dbReference type="InterPro" id="IPR000719">
    <property type="entry name" value="Prot_kinase_dom"/>
</dbReference>
<feature type="compositionally biased region" description="Polar residues" evidence="1">
    <location>
        <begin position="1202"/>
        <end position="1212"/>
    </location>
</feature>
<dbReference type="Gene3D" id="1.10.510.10">
    <property type="entry name" value="Transferase(Phosphotransferase) domain 1"/>
    <property type="match status" value="1"/>
</dbReference>
<feature type="compositionally biased region" description="Low complexity" evidence="1">
    <location>
        <begin position="1266"/>
        <end position="1287"/>
    </location>
</feature>
<accession>A0AAN6GH04</accession>
<feature type="compositionally biased region" description="Polar residues" evidence="1">
    <location>
        <begin position="1024"/>
        <end position="1044"/>
    </location>
</feature>
<feature type="domain" description="Protein kinase" evidence="2">
    <location>
        <begin position="213"/>
        <end position="660"/>
    </location>
</feature>
<feature type="region of interest" description="Disordered" evidence="1">
    <location>
        <begin position="723"/>
        <end position="760"/>
    </location>
</feature>
<feature type="compositionally biased region" description="Low complexity" evidence="1">
    <location>
        <begin position="176"/>
        <end position="194"/>
    </location>
</feature>
<dbReference type="EMBL" id="JAPDMQ010000010">
    <property type="protein sequence ID" value="KAK0540597.1"/>
    <property type="molecule type" value="Genomic_DNA"/>
</dbReference>
<comment type="caution">
    <text evidence="3">The sequence shown here is derived from an EMBL/GenBank/DDBJ whole genome shotgun (WGS) entry which is preliminary data.</text>
</comment>
<feature type="compositionally biased region" description="Polar residues" evidence="1">
    <location>
        <begin position="801"/>
        <end position="819"/>
    </location>
</feature>
<feature type="compositionally biased region" description="Basic and acidic residues" evidence="1">
    <location>
        <begin position="196"/>
        <end position="208"/>
    </location>
</feature>
<name>A0AAN6GH04_9BASI</name>
<feature type="region of interest" description="Disordered" evidence="1">
    <location>
        <begin position="56"/>
        <end position="212"/>
    </location>
</feature>
<feature type="compositionally biased region" description="Low complexity" evidence="1">
    <location>
        <begin position="65"/>
        <end position="76"/>
    </location>
</feature>
<dbReference type="PROSITE" id="PS50011">
    <property type="entry name" value="PROTEIN_KINASE_DOM"/>
    <property type="match status" value="1"/>
</dbReference>
<dbReference type="SMART" id="SM00220">
    <property type="entry name" value="S_TKc"/>
    <property type="match status" value="1"/>
</dbReference>
<dbReference type="SUPFAM" id="SSF56112">
    <property type="entry name" value="Protein kinase-like (PK-like)"/>
    <property type="match status" value="1"/>
</dbReference>
<feature type="region of interest" description="Disordered" evidence="1">
    <location>
        <begin position="848"/>
        <end position="1044"/>
    </location>
</feature>
<organism evidence="3 4">
    <name type="scientific">Tilletia horrida</name>
    <dbReference type="NCBI Taxonomy" id="155126"/>
    <lineage>
        <taxon>Eukaryota</taxon>
        <taxon>Fungi</taxon>
        <taxon>Dikarya</taxon>
        <taxon>Basidiomycota</taxon>
        <taxon>Ustilaginomycotina</taxon>
        <taxon>Exobasidiomycetes</taxon>
        <taxon>Tilletiales</taxon>
        <taxon>Tilletiaceae</taxon>
        <taxon>Tilletia</taxon>
    </lineage>
</organism>
<feature type="compositionally biased region" description="Polar residues" evidence="1">
    <location>
        <begin position="1341"/>
        <end position="1365"/>
    </location>
</feature>
<evidence type="ECO:0000313" key="4">
    <source>
        <dbReference type="Proteomes" id="UP001176521"/>
    </source>
</evidence>
<dbReference type="PANTHER" id="PTHR44305">
    <property type="entry name" value="SI:DKEY-192D15.2-RELATED"/>
    <property type="match status" value="1"/>
</dbReference>
<dbReference type="GO" id="GO:0005524">
    <property type="term" value="F:ATP binding"/>
    <property type="evidence" value="ECO:0007669"/>
    <property type="project" value="InterPro"/>
</dbReference>
<feature type="compositionally biased region" description="Polar residues" evidence="1">
    <location>
        <begin position="996"/>
        <end position="1005"/>
    </location>
</feature>
<reference evidence="3" key="1">
    <citation type="journal article" date="2023" name="PhytoFront">
        <title>Draft Genome Resources of Seven Strains of Tilletia horrida, Causal Agent of Kernel Smut of Rice.</title>
        <authorList>
            <person name="Khanal S."/>
            <person name="Antony Babu S."/>
            <person name="Zhou X.G."/>
        </authorList>
    </citation>
    <scope>NUCLEOTIDE SEQUENCE</scope>
    <source>
        <strain evidence="3">TX3</strain>
    </source>
</reference>
<feature type="compositionally biased region" description="Polar residues" evidence="1">
    <location>
        <begin position="117"/>
        <end position="131"/>
    </location>
</feature>
<proteinExistence type="predicted"/>
<keyword evidence="4" id="KW-1185">Reference proteome</keyword>
<feature type="compositionally biased region" description="Polar residues" evidence="1">
    <location>
        <begin position="1468"/>
        <end position="1478"/>
    </location>
</feature>